<name>A0A3S9V2X7_9BACL</name>
<feature type="coiled-coil region" evidence="2">
    <location>
        <begin position="86"/>
        <end position="113"/>
    </location>
</feature>
<dbReference type="OrthoDB" id="9773308at2"/>
<sequence length="272" mass="32003">MFKISEFSRLSKVSLKTLRYYDQIGMLKPRKVDHDTGYRYYSADQLLELNRIFIYKELGFTLPQIIQLLREDITLEHIQGMFKLKKNEIQQIIDMEQAKLARIEERMQLIKSEGQVEKGQEIRIKAEVAQPFLSLKAHGREEDIPELFRTFNQLLTKETRQLAQSPQVVLWKEIDEKEDEFEFEVGYFLTRELPAFSDTLQLCTLPSEPMMATMAFRSDSNFACTACVDLAKWIEENNYLIKENEPGREIYSPLSTKQNEQLMEIQIPITSR</sequence>
<feature type="domain" description="HTH merR-type" evidence="3">
    <location>
        <begin position="1"/>
        <end position="71"/>
    </location>
</feature>
<dbReference type="InterPro" id="IPR011256">
    <property type="entry name" value="Reg_factor_effector_dom_sf"/>
</dbReference>
<dbReference type="InterPro" id="IPR047057">
    <property type="entry name" value="MerR_fam"/>
</dbReference>
<dbReference type="CDD" id="cd01107">
    <property type="entry name" value="HTH_BmrR"/>
    <property type="match status" value="1"/>
</dbReference>
<proteinExistence type="predicted"/>
<dbReference type="SMART" id="SM00871">
    <property type="entry name" value="AraC_E_bind"/>
    <property type="match status" value="1"/>
</dbReference>
<dbReference type="PROSITE" id="PS50937">
    <property type="entry name" value="HTH_MERR_2"/>
    <property type="match status" value="1"/>
</dbReference>
<dbReference type="InterPro" id="IPR000551">
    <property type="entry name" value="MerR-type_HTH_dom"/>
</dbReference>
<accession>A0A3S9V2X7</accession>
<dbReference type="RefSeq" id="WP_127001979.1">
    <property type="nucleotide sequence ID" value="NZ_CP034346.1"/>
</dbReference>
<gene>
    <name evidence="4" type="ORF">EI981_22230</name>
</gene>
<dbReference type="SMART" id="SM00422">
    <property type="entry name" value="HTH_MERR"/>
    <property type="match status" value="1"/>
</dbReference>
<dbReference type="PANTHER" id="PTHR30204:SF97">
    <property type="entry name" value="MERR FAMILY REGULATORY PROTEIN"/>
    <property type="match status" value="1"/>
</dbReference>
<evidence type="ECO:0000256" key="1">
    <source>
        <dbReference type="ARBA" id="ARBA00023125"/>
    </source>
</evidence>
<evidence type="ECO:0000256" key="2">
    <source>
        <dbReference type="SAM" id="Coils"/>
    </source>
</evidence>
<dbReference type="InterPro" id="IPR009061">
    <property type="entry name" value="DNA-bd_dom_put_sf"/>
</dbReference>
<reference evidence="5" key="1">
    <citation type="submission" date="2018-12" db="EMBL/GenBank/DDBJ databases">
        <title>Complete genome sequence of Paenibacillus sp. MBLB1234.</title>
        <authorList>
            <person name="Nam Y.-D."/>
            <person name="Kang J."/>
            <person name="Chung W.-H."/>
            <person name="Park Y.S."/>
        </authorList>
    </citation>
    <scope>NUCLEOTIDE SEQUENCE [LARGE SCALE GENOMIC DNA]</scope>
    <source>
        <strain evidence="5">MBLB1234</strain>
    </source>
</reference>
<dbReference type="Pfam" id="PF13411">
    <property type="entry name" value="MerR_1"/>
    <property type="match status" value="1"/>
</dbReference>
<dbReference type="Proteomes" id="UP000270678">
    <property type="component" value="Chromosome"/>
</dbReference>
<dbReference type="InterPro" id="IPR010499">
    <property type="entry name" value="AraC_E-bd"/>
</dbReference>
<dbReference type="GO" id="GO:0003700">
    <property type="term" value="F:DNA-binding transcription factor activity"/>
    <property type="evidence" value="ECO:0007669"/>
    <property type="project" value="InterPro"/>
</dbReference>
<evidence type="ECO:0000313" key="4">
    <source>
        <dbReference type="EMBL" id="AZS16908.1"/>
    </source>
</evidence>
<dbReference type="Gene3D" id="3.20.80.10">
    <property type="entry name" value="Regulatory factor, effector binding domain"/>
    <property type="match status" value="1"/>
</dbReference>
<dbReference type="PANTHER" id="PTHR30204">
    <property type="entry name" value="REDOX-CYCLING DRUG-SENSING TRANSCRIPTIONAL ACTIVATOR SOXR"/>
    <property type="match status" value="1"/>
</dbReference>
<evidence type="ECO:0000313" key="5">
    <source>
        <dbReference type="Proteomes" id="UP000270678"/>
    </source>
</evidence>
<dbReference type="AlphaFoldDB" id="A0A3S9V2X7"/>
<dbReference type="InterPro" id="IPR029442">
    <property type="entry name" value="GyrI-like"/>
</dbReference>
<dbReference type="EMBL" id="CP034346">
    <property type="protein sequence ID" value="AZS16908.1"/>
    <property type="molecule type" value="Genomic_DNA"/>
</dbReference>
<evidence type="ECO:0000259" key="3">
    <source>
        <dbReference type="PROSITE" id="PS50937"/>
    </source>
</evidence>
<dbReference type="SUPFAM" id="SSF46955">
    <property type="entry name" value="Putative DNA-binding domain"/>
    <property type="match status" value="1"/>
</dbReference>
<protein>
    <submittedName>
        <fullName evidence="4">MerR family transcriptional regulator</fullName>
    </submittedName>
</protein>
<dbReference type="Pfam" id="PF06445">
    <property type="entry name" value="GyrI-like"/>
    <property type="match status" value="1"/>
</dbReference>
<keyword evidence="1" id="KW-0238">DNA-binding</keyword>
<dbReference type="SUPFAM" id="SSF55136">
    <property type="entry name" value="Probable bacterial effector-binding domain"/>
    <property type="match status" value="1"/>
</dbReference>
<organism evidence="4 5">
    <name type="scientific">Paenibacillus lutimineralis</name>
    <dbReference type="NCBI Taxonomy" id="2707005"/>
    <lineage>
        <taxon>Bacteria</taxon>
        <taxon>Bacillati</taxon>
        <taxon>Bacillota</taxon>
        <taxon>Bacilli</taxon>
        <taxon>Bacillales</taxon>
        <taxon>Paenibacillaceae</taxon>
        <taxon>Paenibacillus</taxon>
    </lineage>
</organism>
<dbReference type="GO" id="GO:0003677">
    <property type="term" value="F:DNA binding"/>
    <property type="evidence" value="ECO:0007669"/>
    <property type="project" value="UniProtKB-KW"/>
</dbReference>
<keyword evidence="5" id="KW-1185">Reference proteome</keyword>
<dbReference type="KEGG" id="plut:EI981_22230"/>
<dbReference type="Gene3D" id="1.10.1660.10">
    <property type="match status" value="1"/>
</dbReference>
<keyword evidence="2" id="KW-0175">Coiled coil</keyword>